<dbReference type="AlphaFoldDB" id="A0A3P3RH47"/>
<feature type="domain" description="SHSP" evidence="3">
    <location>
        <begin position="7"/>
        <end position="120"/>
    </location>
</feature>
<protein>
    <submittedName>
        <fullName evidence="4">Hsp20/alpha crystallin family protein</fullName>
    </submittedName>
</protein>
<dbReference type="Pfam" id="PF00011">
    <property type="entry name" value="HSP20"/>
    <property type="match status" value="1"/>
</dbReference>
<dbReference type="SUPFAM" id="SSF49764">
    <property type="entry name" value="HSP20-like chaperones"/>
    <property type="match status" value="1"/>
</dbReference>
<dbReference type="RefSeq" id="WP_124954091.1">
    <property type="nucleotide sequence ID" value="NZ_RRCH01000010.1"/>
</dbReference>
<evidence type="ECO:0000256" key="1">
    <source>
        <dbReference type="PROSITE-ProRule" id="PRU00285"/>
    </source>
</evidence>
<name>A0A3P3RH47_9EURY</name>
<dbReference type="InterPro" id="IPR008978">
    <property type="entry name" value="HSP20-like_chaperone"/>
</dbReference>
<dbReference type="CDD" id="cd06464">
    <property type="entry name" value="ACD_sHsps-like"/>
    <property type="match status" value="1"/>
</dbReference>
<sequence>MSALRDAVRELGLPDSVFVDVGESDDAYVLVVDLPGATSETVDVWVNDRQLRIEARREKESPTEFRYLQEDRSMFIDITLPLPPDVDTDADVDDGATIHRGVLELRLPKSTGRRIPITEG</sequence>
<comment type="similarity">
    <text evidence="1 2">Belongs to the small heat shock protein (HSP20) family.</text>
</comment>
<proteinExistence type="inferred from homology"/>
<evidence type="ECO:0000256" key="2">
    <source>
        <dbReference type="RuleBase" id="RU003616"/>
    </source>
</evidence>
<dbReference type="Proteomes" id="UP000282322">
    <property type="component" value="Unassembled WGS sequence"/>
</dbReference>
<dbReference type="EMBL" id="RRCH01000010">
    <property type="protein sequence ID" value="RRJ32189.1"/>
    <property type="molecule type" value="Genomic_DNA"/>
</dbReference>
<dbReference type="PROSITE" id="PS01031">
    <property type="entry name" value="SHSP"/>
    <property type="match status" value="1"/>
</dbReference>
<keyword evidence="5" id="KW-1185">Reference proteome</keyword>
<gene>
    <name evidence="4" type="ORF">EIK79_05330</name>
</gene>
<comment type="caution">
    <text evidence="4">The sequence shown here is derived from an EMBL/GenBank/DDBJ whole genome shotgun (WGS) entry which is preliminary data.</text>
</comment>
<accession>A0A3P3RH47</accession>
<evidence type="ECO:0000313" key="5">
    <source>
        <dbReference type="Proteomes" id="UP000282322"/>
    </source>
</evidence>
<evidence type="ECO:0000313" key="4">
    <source>
        <dbReference type="EMBL" id="RRJ32189.1"/>
    </source>
</evidence>
<dbReference type="Gene3D" id="2.60.40.790">
    <property type="match status" value="1"/>
</dbReference>
<evidence type="ECO:0000259" key="3">
    <source>
        <dbReference type="PROSITE" id="PS01031"/>
    </source>
</evidence>
<organism evidence="4 5">
    <name type="scientific">Halocatena pleomorpha</name>
    <dbReference type="NCBI Taxonomy" id="1785090"/>
    <lineage>
        <taxon>Archaea</taxon>
        <taxon>Methanobacteriati</taxon>
        <taxon>Methanobacteriota</taxon>
        <taxon>Stenosarchaea group</taxon>
        <taxon>Halobacteria</taxon>
        <taxon>Halobacteriales</taxon>
        <taxon>Natronomonadaceae</taxon>
        <taxon>Halocatena</taxon>
    </lineage>
</organism>
<dbReference type="OrthoDB" id="261383at2157"/>
<dbReference type="InterPro" id="IPR002068">
    <property type="entry name" value="A-crystallin/Hsp20_dom"/>
</dbReference>
<reference evidence="4 5" key="1">
    <citation type="submission" date="2018-11" db="EMBL/GenBank/DDBJ databases">
        <title>Taxonoimc description of Halomarina strain SPP-AMP-1.</title>
        <authorList>
            <person name="Pal Y."/>
            <person name="Srinivasana K."/>
            <person name="Verma A."/>
            <person name="Kumar P."/>
        </authorList>
    </citation>
    <scope>NUCLEOTIDE SEQUENCE [LARGE SCALE GENOMIC DNA]</scope>
    <source>
        <strain evidence="4 5">SPP-AMP-1</strain>
    </source>
</reference>